<dbReference type="EMBL" id="RDSM01000002">
    <property type="protein sequence ID" value="RXH56170.1"/>
    <property type="molecule type" value="Genomic_DNA"/>
</dbReference>
<reference evidence="1 2" key="1">
    <citation type="submission" date="2018-11" db="EMBL/GenBank/DDBJ databases">
        <authorList>
            <person name="Mardanov A.V."/>
            <person name="Ravin N.V."/>
            <person name="Dedysh S.N."/>
        </authorList>
    </citation>
    <scope>NUCLEOTIDE SEQUENCE [LARGE SCALE GENOMIC DNA]</scope>
    <source>
        <strain evidence="1 2">AF10</strain>
    </source>
</reference>
<proteinExistence type="predicted"/>
<keyword evidence="2" id="KW-1185">Reference proteome</keyword>
<name>A0A4Q0T1D9_9BACT</name>
<dbReference type="InterPro" id="IPR051200">
    <property type="entry name" value="Host-pathogen_enzymatic-act"/>
</dbReference>
<gene>
    <name evidence="1" type="ORF">GRAN_3027</name>
</gene>
<evidence type="ECO:0000313" key="2">
    <source>
        <dbReference type="Proteomes" id="UP000289437"/>
    </source>
</evidence>
<dbReference type="InterPro" id="IPR015943">
    <property type="entry name" value="WD40/YVTN_repeat-like_dom_sf"/>
</dbReference>
<dbReference type="PANTHER" id="PTHR47197:SF3">
    <property type="entry name" value="DIHYDRO-HEME D1 DEHYDROGENASE"/>
    <property type="match status" value="1"/>
</dbReference>
<dbReference type="AlphaFoldDB" id="A0A4Q0T1D9"/>
<dbReference type="SUPFAM" id="SSF51004">
    <property type="entry name" value="C-terminal (heme d1) domain of cytochrome cd1-nitrite reductase"/>
    <property type="match status" value="1"/>
</dbReference>
<reference evidence="2" key="2">
    <citation type="submission" date="2019-02" db="EMBL/GenBank/DDBJ databases">
        <title>Granulicella sibirica sp. nov., a psychrotolerant acidobacterium isolated from an organic soil layer in forested tundra, West Siberia.</title>
        <authorList>
            <person name="Oshkin I.Y."/>
            <person name="Kulichevskaya I.S."/>
            <person name="Rijpstra W.I.C."/>
            <person name="Sinninghe Damste J.S."/>
            <person name="Rakitin A.L."/>
            <person name="Ravin N.V."/>
            <person name="Dedysh S.N."/>
        </authorList>
    </citation>
    <scope>NUCLEOTIDE SEQUENCE [LARGE SCALE GENOMIC DNA]</scope>
    <source>
        <strain evidence="2">AF10</strain>
    </source>
</reference>
<dbReference type="InterPro" id="IPR011048">
    <property type="entry name" value="Haem_d1_sf"/>
</dbReference>
<comment type="caution">
    <text evidence="1">The sequence shown here is derived from an EMBL/GenBank/DDBJ whole genome shotgun (WGS) entry which is preliminary data.</text>
</comment>
<dbReference type="Proteomes" id="UP000289437">
    <property type="component" value="Unassembled WGS sequence"/>
</dbReference>
<dbReference type="Gene3D" id="2.130.10.10">
    <property type="entry name" value="YVTN repeat-like/Quinoprotein amine dehydrogenase"/>
    <property type="match status" value="1"/>
</dbReference>
<protein>
    <submittedName>
        <fullName evidence="1">Uncharacterized protein</fullName>
    </submittedName>
</protein>
<sequence length="137" mass="15063">MLIDPRAKKVIGQVAVPGWPHEVVFSQDGKTAYVPSYSDAIVGMPGMDGQTIDLVDMQTQKVTQTWDLGRPLRPHMPLLGAGNTLLVSTELAQAISVIDLKDGKITGQIPTEARESHVLVQTPDGRKIYRKPSRRKH</sequence>
<evidence type="ECO:0000313" key="1">
    <source>
        <dbReference type="EMBL" id="RXH56170.1"/>
    </source>
</evidence>
<organism evidence="1 2">
    <name type="scientific">Granulicella sibirica</name>
    <dbReference type="NCBI Taxonomy" id="2479048"/>
    <lineage>
        <taxon>Bacteria</taxon>
        <taxon>Pseudomonadati</taxon>
        <taxon>Acidobacteriota</taxon>
        <taxon>Terriglobia</taxon>
        <taxon>Terriglobales</taxon>
        <taxon>Acidobacteriaceae</taxon>
        <taxon>Granulicella</taxon>
    </lineage>
</organism>
<dbReference type="PANTHER" id="PTHR47197">
    <property type="entry name" value="PROTEIN NIRF"/>
    <property type="match status" value="1"/>
</dbReference>
<accession>A0A4Q0T1D9</accession>